<comment type="caution">
    <text evidence="2">The sequence shown here is derived from an EMBL/GenBank/DDBJ whole genome shotgun (WGS) entry which is preliminary data.</text>
</comment>
<evidence type="ECO:0000256" key="1">
    <source>
        <dbReference type="SAM" id="MobiDB-lite"/>
    </source>
</evidence>
<dbReference type="Proteomes" id="UP000077623">
    <property type="component" value="Unassembled WGS sequence"/>
</dbReference>
<evidence type="ECO:0000313" key="3">
    <source>
        <dbReference type="Proteomes" id="UP000077623"/>
    </source>
</evidence>
<dbReference type="AlphaFoldDB" id="A0A1A9QDP9"/>
<dbReference type="EMBL" id="LWUJ01000010">
    <property type="protein sequence ID" value="OAL10593.1"/>
    <property type="molecule type" value="Genomic_DNA"/>
</dbReference>
<organism evidence="2 3">
    <name type="scientific">Candidatus Mycoplasma haematobovis</name>
    <dbReference type="NCBI Taxonomy" id="432608"/>
    <lineage>
        <taxon>Bacteria</taxon>
        <taxon>Bacillati</taxon>
        <taxon>Mycoplasmatota</taxon>
        <taxon>Mollicutes</taxon>
        <taxon>Mycoplasmataceae</taxon>
        <taxon>Mycoplasma</taxon>
    </lineage>
</organism>
<sequence>MQLRFTPPLVTTVATSGFRQGISSILSGLTVAGAFSTVIFSSNLASEKVSESLDKFIQGLKASLLYDGIAQVATTLKDWGSAVVGAKDDLKSWVERYLGADGLKSGVATLYEKLHVWANIVYDWFANKFLKFISNISEMVKNWKQLRLSLFKWGTFLGGGGGSALWVMFGSGENWDKLGELLGNPEFADIAEKFSKLVEDNGEAFASMDKEEAQEILEQFLENPEVAKEITEELLEDQKEKNKEKKEDEKKDELSKDEIKEAFSKGGSPKDPQGVFQNMLGGGIQSLVDLSNSFFGGSLENTAKKAMQDYVDHLKKEVSKGEVKSKADKAKQEFLKALEEDKEGQLIKALTDSTVKAYKRVELRGKVTFEELSKELGSILESDYTEECRDNCEGEGVSLKDKVPNFAPKMKKRK</sequence>
<dbReference type="RefSeq" id="WP_187149828.1">
    <property type="nucleotide sequence ID" value="NZ_LWUJ01000010.1"/>
</dbReference>
<accession>A0A1A9QDP9</accession>
<gene>
    <name evidence="2" type="ORF">A6V39_00815</name>
</gene>
<proteinExistence type="predicted"/>
<protein>
    <submittedName>
        <fullName evidence="2">Uncharacterized protein</fullName>
    </submittedName>
</protein>
<reference evidence="3" key="1">
    <citation type="submission" date="2016-04" db="EMBL/GenBank/DDBJ databases">
        <authorList>
            <person name="Quiroz-Castaneda R.E."/>
            <person name="Martinez-Ocampo F."/>
        </authorList>
    </citation>
    <scope>NUCLEOTIDE SEQUENCE [LARGE SCALE GENOMIC DNA]</scope>
    <source>
        <strain evidence="3">INIFAP01</strain>
    </source>
</reference>
<name>A0A1A9QDP9_9MOLU</name>
<keyword evidence="3" id="KW-1185">Reference proteome</keyword>
<feature type="region of interest" description="Disordered" evidence="1">
    <location>
        <begin position="237"/>
        <end position="256"/>
    </location>
</feature>
<evidence type="ECO:0000313" key="2">
    <source>
        <dbReference type="EMBL" id="OAL10593.1"/>
    </source>
</evidence>